<keyword evidence="2" id="KW-1185">Reference proteome</keyword>
<sequence length="78" mass="9197">MPCIRAERTRMLGLRTSGFQQLWELFKEDLVFEFVVSFPILRNFQPFVPYPSNPRALFSRELFRRIPVVSGGCFARAR</sequence>
<dbReference type="AlphaFoldDB" id="A0A2Z7CYH3"/>
<accession>A0A2Z7CYH3</accession>
<evidence type="ECO:0000313" key="1">
    <source>
        <dbReference type="EMBL" id="KZV49794.1"/>
    </source>
</evidence>
<gene>
    <name evidence="1" type="ORF">F511_20374</name>
</gene>
<proteinExistence type="predicted"/>
<name>A0A2Z7CYH3_9LAMI</name>
<protein>
    <submittedName>
        <fullName evidence="1">NAC domain-containing protein 78</fullName>
    </submittedName>
</protein>
<organism evidence="1 2">
    <name type="scientific">Dorcoceras hygrometricum</name>
    <dbReference type="NCBI Taxonomy" id="472368"/>
    <lineage>
        <taxon>Eukaryota</taxon>
        <taxon>Viridiplantae</taxon>
        <taxon>Streptophyta</taxon>
        <taxon>Embryophyta</taxon>
        <taxon>Tracheophyta</taxon>
        <taxon>Spermatophyta</taxon>
        <taxon>Magnoliopsida</taxon>
        <taxon>eudicotyledons</taxon>
        <taxon>Gunneridae</taxon>
        <taxon>Pentapetalae</taxon>
        <taxon>asterids</taxon>
        <taxon>lamiids</taxon>
        <taxon>Lamiales</taxon>
        <taxon>Gesneriaceae</taxon>
        <taxon>Didymocarpoideae</taxon>
        <taxon>Trichosporeae</taxon>
        <taxon>Loxocarpinae</taxon>
        <taxon>Dorcoceras</taxon>
    </lineage>
</organism>
<dbReference type="Proteomes" id="UP000250235">
    <property type="component" value="Unassembled WGS sequence"/>
</dbReference>
<evidence type="ECO:0000313" key="2">
    <source>
        <dbReference type="Proteomes" id="UP000250235"/>
    </source>
</evidence>
<dbReference type="EMBL" id="KQ992973">
    <property type="protein sequence ID" value="KZV49794.1"/>
    <property type="molecule type" value="Genomic_DNA"/>
</dbReference>
<reference evidence="1 2" key="1">
    <citation type="journal article" date="2015" name="Proc. Natl. Acad. Sci. U.S.A.">
        <title>The resurrection genome of Boea hygrometrica: A blueprint for survival of dehydration.</title>
        <authorList>
            <person name="Xiao L."/>
            <person name="Yang G."/>
            <person name="Zhang L."/>
            <person name="Yang X."/>
            <person name="Zhao S."/>
            <person name="Ji Z."/>
            <person name="Zhou Q."/>
            <person name="Hu M."/>
            <person name="Wang Y."/>
            <person name="Chen M."/>
            <person name="Xu Y."/>
            <person name="Jin H."/>
            <person name="Xiao X."/>
            <person name="Hu G."/>
            <person name="Bao F."/>
            <person name="Hu Y."/>
            <person name="Wan P."/>
            <person name="Li L."/>
            <person name="Deng X."/>
            <person name="Kuang T."/>
            <person name="Xiang C."/>
            <person name="Zhu J.K."/>
            <person name="Oliver M.J."/>
            <person name="He Y."/>
        </authorList>
    </citation>
    <scope>NUCLEOTIDE SEQUENCE [LARGE SCALE GENOMIC DNA]</scope>
    <source>
        <strain evidence="2">cv. XS01</strain>
    </source>
</reference>